<dbReference type="InterPro" id="IPR001304">
    <property type="entry name" value="C-type_lectin-like"/>
</dbReference>
<keyword evidence="1" id="KW-1015">Disulfide bond</keyword>
<dbReference type="PROSITE" id="PS50041">
    <property type="entry name" value="C_TYPE_LECTIN_2"/>
    <property type="match status" value="1"/>
</dbReference>
<evidence type="ECO:0000313" key="4">
    <source>
        <dbReference type="Proteomes" id="UP000727407"/>
    </source>
</evidence>
<dbReference type="OrthoDB" id="6369810at2759"/>
<dbReference type="SUPFAM" id="SSF56436">
    <property type="entry name" value="C-type lectin-like"/>
    <property type="match status" value="1"/>
</dbReference>
<keyword evidence="4" id="KW-1185">Reference proteome</keyword>
<evidence type="ECO:0000259" key="2">
    <source>
        <dbReference type="PROSITE" id="PS50041"/>
    </source>
</evidence>
<dbReference type="InterPro" id="IPR016186">
    <property type="entry name" value="C-type_lectin-like/link_sf"/>
</dbReference>
<name>A0A8J4XAY8_CLAMG</name>
<reference evidence="3" key="1">
    <citation type="submission" date="2020-07" db="EMBL/GenBank/DDBJ databases">
        <title>Clarias magur genome sequencing, assembly and annotation.</title>
        <authorList>
            <person name="Kushwaha B."/>
            <person name="Kumar R."/>
            <person name="Das P."/>
            <person name="Joshi C.G."/>
            <person name="Kumar D."/>
            <person name="Nagpure N.S."/>
            <person name="Pandey M."/>
            <person name="Agarwal S."/>
            <person name="Srivastava S."/>
            <person name="Singh M."/>
            <person name="Sahoo L."/>
            <person name="Jayasankar P."/>
            <person name="Meher P.K."/>
            <person name="Koringa P.G."/>
            <person name="Iquebal M.A."/>
            <person name="Das S.P."/>
            <person name="Bit A."/>
            <person name="Patnaik S."/>
            <person name="Patel N."/>
            <person name="Shah T.M."/>
            <person name="Hinsu A."/>
            <person name="Jena J.K."/>
        </authorList>
    </citation>
    <scope>NUCLEOTIDE SEQUENCE</scope>
    <source>
        <strain evidence="3">CIFAMagur01</strain>
        <tissue evidence="3">Testis</tissue>
    </source>
</reference>
<dbReference type="PANTHER" id="PTHR45784:SF5">
    <property type="entry name" value="C-TYPE LECTIN DOMAIN FAMILY 20 MEMBER A-RELATED"/>
    <property type="match status" value="1"/>
</dbReference>
<dbReference type="PROSITE" id="PS00615">
    <property type="entry name" value="C_TYPE_LECTIN_1"/>
    <property type="match status" value="1"/>
</dbReference>
<dbReference type="Proteomes" id="UP000727407">
    <property type="component" value="Unassembled WGS sequence"/>
</dbReference>
<accession>A0A8J4XAY8</accession>
<feature type="domain" description="C-type lectin" evidence="2">
    <location>
        <begin position="3"/>
        <end position="113"/>
    </location>
</feature>
<protein>
    <submittedName>
        <fullName evidence="3">Macrophage mannose receptor 1-like isoform X1</fullName>
    </submittedName>
</protein>
<sequence>MKVNNSNYKLINENKTWRDAQTYCRQNYIDLVSVRNENENEEIWGVRQHSHNDYIWIGLFNDSWTWSDQSNSSFRYWSSNKPSRDLNCAAVSVSGQHYWSDVKCTKKRPFICHE</sequence>
<evidence type="ECO:0000256" key="1">
    <source>
        <dbReference type="ARBA" id="ARBA00023157"/>
    </source>
</evidence>
<organism evidence="3 4">
    <name type="scientific">Clarias magur</name>
    <name type="common">Asian catfish</name>
    <name type="synonym">Macropteronotus magur</name>
    <dbReference type="NCBI Taxonomy" id="1594786"/>
    <lineage>
        <taxon>Eukaryota</taxon>
        <taxon>Metazoa</taxon>
        <taxon>Chordata</taxon>
        <taxon>Craniata</taxon>
        <taxon>Vertebrata</taxon>
        <taxon>Euteleostomi</taxon>
        <taxon>Actinopterygii</taxon>
        <taxon>Neopterygii</taxon>
        <taxon>Teleostei</taxon>
        <taxon>Ostariophysi</taxon>
        <taxon>Siluriformes</taxon>
        <taxon>Clariidae</taxon>
        <taxon>Clarias</taxon>
    </lineage>
</organism>
<dbReference type="SMART" id="SM00034">
    <property type="entry name" value="CLECT"/>
    <property type="match status" value="1"/>
</dbReference>
<keyword evidence="3" id="KW-0675">Receptor</keyword>
<feature type="non-terminal residue" evidence="3">
    <location>
        <position position="1"/>
    </location>
</feature>
<dbReference type="PANTHER" id="PTHR45784">
    <property type="entry name" value="C-TYPE LECTIN DOMAIN FAMILY 20 MEMBER A-RELATED"/>
    <property type="match status" value="1"/>
</dbReference>
<comment type="caution">
    <text evidence="3">The sequence shown here is derived from an EMBL/GenBank/DDBJ whole genome shotgun (WGS) entry which is preliminary data.</text>
</comment>
<dbReference type="InterPro" id="IPR018378">
    <property type="entry name" value="C-type_lectin_CS"/>
</dbReference>
<dbReference type="Gene3D" id="3.10.100.10">
    <property type="entry name" value="Mannose-Binding Protein A, subunit A"/>
    <property type="match status" value="1"/>
</dbReference>
<dbReference type="AlphaFoldDB" id="A0A8J4XAY8"/>
<evidence type="ECO:0000313" key="3">
    <source>
        <dbReference type="EMBL" id="KAF5891480.1"/>
    </source>
</evidence>
<dbReference type="InterPro" id="IPR016187">
    <property type="entry name" value="CTDL_fold"/>
</dbReference>
<gene>
    <name evidence="3" type="ORF">DAT39_018807</name>
</gene>
<dbReference type="Pfam" id="PF00059">
    <property type="entry name" value="Lectin_C"/>
    <property type="match status" value="1"/>
</dbReference>
<proteinExistence type="predicted"/>
<feature type="non-terminal residue" evidence="3">
    <location>
        <position position="114"/>
    </location>
</feature>
<dbReference type="EMBL" id="QNUK01000579">
    <property type="protein sequence ID" value="KAF5891480.1"/>
    <property type="molecule type" value="Genomic_DNA"/>
</dbReference>